<evidence type="ECO:0000313" key="2">
    <source>
        <dbReference type="EMBL" id="RGP56874.1"/>
    </source>
</evidence>
<protein>
    <recommendedName>
        <fullName evidence="4">Transporter</fullName>
    </recommendedName>
</protein>
<dbReference type="RefSeq" id="WP_235827227.1">
    <property type="nucleotide sequence ID" value="NZ_LMAZ01000001.1"/>
</dbReference>
<dbReference type="AlphaFoldDB" id="A0A395R9S5"/>
<gene>
    <name evidence="2" type="ORF">ASB58_05860</name>
</gene>
<evidence type="ECO:0000256" key="1">
    <source>
        <dbReference type="SAM" id="SignalP"/>
    </source>
</evidence>
<reference evidence="2 3" key="1">
    <citation type="journal article" date="2018" name="Syst. Appl. Microbiol.">
        <title>Pseudomonas gallaeciensis sp. nov., isolated from crude-oil-contaminated intertidal sand samples after the Prestige oil spill.</title>
        <authorList>
            <person name="Mulet M."/>
            <person name="Sanchez D."/>
            <person name="Rodriguez A.C."/>
            <person name="Nogales B."/>
            <person name="Bosch R."/>
            <person name="Busquets A."/>
            <person name="Gomila M."/>
            <person name="Lalucat J."/>
            <person name="Garcia-Valdes E."/>
        </authorList>
    </citation>
    <scope>NUCLEOTIDE SEQUENCE [LARGE SCALE GENOMIC DNA]</scope>
    <source>
        <strain evidence="2 3">V113</strain>
    </source>
</reference>
<keyword evidence="1" id="KW-0732">Signal</keyword>
<proteinExistence type="predicted"/>
<name>A0A395R9S5_9PSED</name>
<evidence type="ECO:0008006" key="4">
    <source>
        <dbReference type="Google" id="ProtNLM"/>
    </source>
</evidence>
<dbReference type="Proteomes" id="UP000265411">
    <property type="component" value="Unassembled WGS sequence"/>
</dbReference>
<accession>A0A395R9S5</accession>
<feature type="chain" id="PRO_5017206965" description="Transporter" evidence="1">
    <location>
        <begin position="24"/>
        <end position="268"/>
    </location>
</feature>
<feature type="signal peptide" evidence="1">
    <location>
        <begin position="1"/>
        <end position="23"/>
    </location>
</feature>
<dbReference type="EMBL" id="LMAZ01000001">
    <property type="protein sequence ID" value="RGP56874.1"/>
    <property type="molecule type" value="Genomic_DNA"/>
</dbReference>
<evidence type="ECO:0000313" key="3">
    <source>
        <dbReference type="Proteomes" id="UP000265411"/>
    </source>
</evidence>
<organism evidence="2 3">
    <name type="scientific">Pseudomonas abyssi</name>
    <dbReference type="NCBI Taxonomy" id="170540"/>
    <lineage>
        <taxon>Bacteria</taxon>
        <taxon>Pseudomonadati</taxon>
        <taxon>Pseudomonadota</taxon>
        <taxon>Gammaproteobacteria</taxon>
        <taxon>Pseudomonadales</taxon>
        <taxon>Pseudomonadaceae</taxon>
        <taxon>Pseudomonas</taxon>
    </lineage>
</organism>
<sequence length="268" mass="28296">MFNTITRSTTALIAAAMASNAQADAAAADLAKSLSNPVAALISVPFQYNYDHHIGPDNDGERHTLNIQPVIPISISEDWNLISRTILPVTHQSDVFPGAGSQTGTGDTVQSLFFSPKEPTAGGWIWGAGPAMLLPTGSEDELTADTWAAGPTGVALRQSGPWTVGLLFNHLVDVADAGHRADISSTFIQPFASYTTPSAVTYTLNSETTHDWENHDSAVPLNAMISKVVPIGGQLFSIGGGLRYWVDSTDNGPQGLGARLIVTALFPK</sequence>
<comment type="caution">
    <text evidence="2">The sequence shown here is derived from an EMBL/GenBank/DDBJ whole genome shotgun (WGS) entry which is preliminary data.</text>
</comment>
<keyword evidence="3" id="KW-1185">Reference proteome</keyword>